<dbReference type="RefSeq" id="WP_245823545.1">
    <property type="nucleotide sequence ID" value="NZ_JAOYEY010000047.1"/>
</dbReference>
<keyword evidence="1" id="KW-1133">Transmembrane helix</keyword>
<evidence type="ECO:0000313" key="3">
    <source>
        <dbReference type="Proteomes" id="UP001526147"/>
    </source>
</evidence>
<evidence type="ECO:0008006" key="4">
    <source>
        <dbReference type="Google" id="ProtNLM"/>
    </source>
</evidence>
<organism evidence="2 3">
    <name type="scientific">Metabacillus halosaccharovorans</name>
    <dbReference type="NCBI Taxonomy" id="930124"/>
    <lineage>
        <taxon>Bacteria</taxon>
        <taxon>Bacillati</taxon>
        <taxon>Bacillota</taxon>
        <taxon>Bacilli</taxon>
        <taxon>Bacillales</taxon>
        <taxon>Bacillaceae</taxon>
        <taxon>Metabacillus</taxon>
    </lineage>
</organism>
<dbReference type="Proteomes" id="UP001526147">
    <property type="component" value="Unassembled WGS sequence"/>
</dbReference>
<reference evidence="2 3" key="1">
    <citation type="submission" date="2022-10" db="EMBL/GenBank/DDBJ databases">
        <title>Draft genome assembly of moderately radiation resistant bacterium Metabacillus halosaccharovorans.</title>
        <authorList>
            <person name="Pal S."/>
            <person name="Gopinathan A."/>
        </authorList>
    </citation>
    <scope>NUCLEOTIDE SEQUENCE [LARGE SCALE GENOMIC DNA]</scope>
    <source>
        <strain evidence="2 3">VITHBRA001</strain>
    </source>
</reference>
<feature type="transmembrane region" description="Helical" evidence="1">
    <location>
        <begin position="6"/>
        <end position="24"/>
    </location>
</feature>
<keyword evidence="1" id="KW-0812">Transmembrane</keyword>
<keyword evidence="3" id="KW-1185">Reference proteome</keyword>
<keyword evidence="1" id="KW-0472">Membrane</keyword>
<proteinExistence type="predicted"/>
<evidence type="ECO:0000313" key="2">
    <source>
        <dbReference type="EMBL" id="MCV9887436.1"/>
    </source>
</evidence>
<feature type="transmembrane region" description="Helical" evidence="1">
    <location>
        <begin position="56"/>
        <end position="75"/>
    </location>
</feature>
<dbReference type="EMBL" id="JAOYEY010000047">
    <property type="protein sequence ID" value="MCV9887436.1"/>
    <property type="molecule type" value="Genomic_DNA"/>
</dbReference>
<gene>
    <name evidence="2" type="ORF">OIH86_17500</name>
</gene>
<accession>A0ABT3DLL5</accession>
<protein>
    <recommendedName>
        <fullName evidence="4">DUF3899 domain-containing protein</fullName>
    </recommendedName>
</protein>
<evidence type="ECO:0000256" key="1">
    <source>
        <dbReference type="SAM" id="Phobius"/>
    </source>
</evidence>
<sequence>MTYLTMVLGVIALLILVTSLIYTFKVGKLVSERKAKYDTQLNEKVQEHPYSRNPVFLTYMIAAVLSLAYIFYLAFTISW</sequence>
<comment type="caution">
    <text evidence="2">The sequence shown here is derived from an EMBL/GenBank/DDBJ whole genome shotgun (WGS) entry which is preliminary data.</text>
</comment>
<name>A0ABT3DLL5_9BACI</name>